<dbReference type="PANTHER" id="PTHR30408:SF12">
    <property type="entry name" value="TYPE I RESTRICTION ENZYME MJAVIII SPECIFICITY SUBUNIT"/>
    <property type="match status" value="1"/>
</dbReference>
<feature type="domain" description="Type I restriction modification DNA specificity" evidence="4">
    <location>
        <begin position="4"/>
        <end position="172"/>
    </location>
</feature>
<dbReference type="InterPro" id="IPR052021">
    <property type="entry name" value="Type-I_RS_S_subunit"/>
</dbReference>
<dbReference type="Gene3D" id="1.10.287.1120">
    <property type="entry name" value="Bipartite methylase S protein"/>
    <property type="match status" value="1"/>
</dbReference>
<keyword evidence="3" id="KW-0238">DNA-binding</keyword>
<dbReference type="OrthoDB" id="9798929at2"/>
<organism evidence="5 6">
    <name type="scientific">Vibrio sinaloensis DSM 21326</name>
    <dbReference type="NCBI Taxonomy" id="945550"/>
    <lineage>
        <taxon>Bacteria</taxon>
        <taxon>Pseudomonadati</taxon>
        <taxon>Pseudomonadota</taxon>
        <taxon>Gammaproteobacteria</taxon>
        <taxon>Vibrionales</taxon>
        <taxon>Vibrionaceae</taxon>
        <taxon>Vibrio</taxon>
        <taxon>Vibrio oreintalis group</taxon>
    </lineage>
</organism>
<dbReference type="RefSeq" id="WP_008076844.1">
    <property type="nucleotide sequence ID" value="NZ_AEVT01000060.1"/>
</dbReference>
<dbReference type="AlphaFoldDB" id="E8M6U0"/>
<evidence type="ECO:0000256" key="3">
    <source>
        <dbReference type="ARBA" id="ARBA00023125"/>
    </source>
</evidence>
<protein>
    <submittedName>
        <fullName evidence="5">HsdA</fullName>
    </submittedName>
</protein>
<evidence type="ECO:0000256" key="2">
    <source>
        <dbReference type="ARBA" id="ARBA00022747"/>
    </source>
</evidence>
<dbReference type="InterPro" id="IPR044946">
    <property type="entry name" value="Restrct_endonuc_typeI_TRD_sf"/>
</dbReference>
<dbReference type="eggNOG" id="COG0732">
    <property type="taxonomic scope" value="Bacteria"/>
</dbReference>
<dbReference type="GO" id="GO:0003677">
    <property type="term" value="F:DNA binding"/>
    <property type="evidence" value="ECO:0007669"/>
    <property type="project" value="UniProtKB-KW"/>
</dbReference>
<evidence type="ECO:0000256" key="1">
    <source>
        <dbReference type="ARBA" id="ARBA00010923"/>
    </source>
</evidence>
<accession>E8M6U0</accession>
<name>E8M6U0_PHOS4</name>
<dbReference type="SUPFAM" id="SSF116734">
    <property type="entry name" value="DNA methylase specificity domain"/>
    <property type="match status" value="2"/>
</dbReference>
<dbReference type="Gene3D" id="3.90.220.20">
    <property type="entry name" value="DNA methylase specificity domains"/>
    <property type="match status" value="2"/>
</dbReference>
<comment type="similarity">
    <text evidence="1">Belongs to the type-I restriction system S methylase family.</text>
</comment>
<dbReference type="PANTHER" id="PTHR30408">
    <property type="entry name" value="TYPE-1 RESTRICTION ENZYME ECOKI SPECIFICITY PROTEIN"/>
    <property type="match status" value="1"/>
</dbReference>
<evidence type="ECO:0000259" key="4">
    <source>
        <dbReference type="Pfam" id="PF01420"/>
    </source>
</evidence>
<reference evidence="5 6" key="1">
    <citation type="journal article" date="2012" name="Int. J. Syst. Evol. Microbiol.">
        <title>Vibrio caribbeanicus sp. nov., isolated from the marine sponge Scleritoderma cyanea.</title>
        <authorList>
            <person name="Hoffmann M."/>
            <person name="Monday S.R."/>
            <person name="Allard M.W."/>
            <person name="Strain E.A."/>
            <person name="Whittaker P."/>
            <person name="Naum M."/>
            <person name="McCarthy P.J."/>
            <person name="Lopez J.V."/>
            <person name="Fischer M."/>
            <person name="Brown E.W."/>
        </authorList>
    </citation>
    <scope>NUCLEOTIDE SEQUENCE [LARGE SCALE GENOMIC DNA]</scope>
    <source>
        <strain evidence="6">DSMZ 21326</strain>
    </source>
</reference>
<dbReference type="Pfam" id="PF01420">
    <property type="entry name" value="Methylase_S"/>
    <property type="match status" value="2"/>
</dbReference>
<feature type="domain" description="Type I restriction modification DNA specificity" evidence="4">
    <location>
        <begin position="243"/>
        <end position="394"/>
    </location>
</feature>
<dbReference type="GO" id="GO:0009307">
    <property type="term" value="P:DNA restriction-modification system"/>
    <property type="evidence" value="ECO:0007669"/>
    <property type="project" value="UniProtKB-KW"/>
</dbReference>
<comment type="caution">
    <text evidence="5">The sequence shown here is derived from an EMBL/GenBank/DDBJ whole genome shotgun (WGS) entry which is preliminary data.</text>
</comment>
<dbReference type="Proteomes" id="UP000006228">
    <property type="component" value="Unassembled WGS sequence"/>
</dbReference>
<dbReference type="GeneID" id="95569311"/>
<sequence>MGSKVSIGDVVSLSQGFAVNSKSKHLMGDSGLPLLRITDLINGTEAQYLTKETAPTKCIAQKHEIIFTRTGQVGLVFRGREGVVHNNCFKVIPNEDLVTHDYIYWTLKQPHIIKLANSVASGSVQKDLNHSAFKSIDIDLIPKTVQEQNCQILNRIEEKLILNTQINQTLEQMAQVLFKSWFVDFDPVIDNALDAGSDIPEVFESRVERRKAVRESADFKPLPDDVRRLFPSEFEESESGWVPKGWETSTAGQELTVKGGSTPSTKNPDFWDGGNINWTSPKDLSDNDTKIMFETSRKITDAGLAKITSGLLPRETVLMSSRAPVGYLALTKIPVAINQGYIAIPESRRLSQEYILYWLDSQMDMIKGLSGGTTFAEISKKTFKSISILVPPCPIVEAFSKNVEVYLNKISSNVGESSLLATVQSSLLPKLISGELEIIRSGK</sequence>
<evidence type="ECO:0000313" key="5">
    <source>
        <dbReference type="EMBL" id="EGA70244.1"/>
    </source>
</evidence>
<dbReference type="InterPro" id="IPR000055">
    <property type="entry name" value="Restrct_endonuc_typeI_TRD"/>
</dbReference>
<gene>
    <name evidence="5" type="ORF">VISI1226_13471</name>
</gene>
<keyword evidence="2" id="KW-0680">Restriction system</keyword>
<evidence type="ECO:0000313" key="6">
    <source>
        <dbReference type="Proteomes" id="UP000006228"/>
    </source>
</evidence>
<proteinExistence type="inferred from homology"/>
<dbReference type="EMBL" id="AEVT01000060">
    <property type="protein sequence ID" value="EGA70244.1"/>
    <property type="molecule type" value="Genomic_DNA"/>
</dbReference>